<protein>
    <submittedName>
        <fullName evidence="3">Ni/Fe hydrogenase subunit alpha</fullName>
    </submittedName>
</protein>
<evidence type="ECO:0000313" key="3">
    <source>
        <dbReference type="EMBL" id="MBD1545454.1"/>
    </source>
</evidence>
<dbReference type="EMBL" id="JABFCZ010000004">
    <property type="protein sequence ID" value="MBD1545454.1"/>
    <property type="molecule type" value="Genomic_DNA"/>
</dbReference>
<dbReference type="SUPFAM" id="SSF56762">
    <property type="entry name" value="HydB/Nqo4-like"/>
    <property type="match status" value="1"/>
</dbReference>
<dbReference type="Pfam" id="PF00374">
    <property type="entry name" value="NiFeSe_Hases"/>
    <property type="match status" value="2"/>
</dbReference>
<dbReference type="InterPro" id="IPR001501">
    <property type="entry name" value="Ni-dep_hyd_lsu"/>
</dbReference>
<evidence type="ECO:0000256" key="1">
    <source>
        <dbReference type="ARBA" id="ARBA00023002"/>
    </source>
</evidence>
<keyword evidence="2" id="KW-0479">Metal-binding</keyword>
<dbReference type="PANTHER" id="PTHR43600:SF4">
    <property type="entry name" value="CYTOSOLIC NIFE-HYDROGENASE, ALPHA SUBUNIT"/>
    <property type="match status" value="1"/>
</dbReference>
<feature type="binding site" evidence="2">
    <location>
        <position position="66"/>
    </location>
    <ligand>
        <name>Fe cation</name>
        <dbReference type="ChEBI" id="CHEBI:24875"/>
    </ligand>
</feature>
<dbReference type="InterPro" id="IPR018194">
    <property type="entry name" value="Ni-dep_hyd_lsu_Ni_BS"/>
</dbReference>
<feature type="binding site" evidence="2">
    <location>
        <position position="420"/>
    </location>
    <ligand>
        <name>Mg(2+)</name>
        <dbReference type="ChEBI" id="CHEBI:18420"/>
    </ligand>
</feature>
<dbReference type="InterPro" id="IPR029014">
    <property type="entry name" value="NiFe-Hase_large"/>
</dbReference>
<name>A0A926S8T0_9HYPH</name>
<dbReference type="PROSITE" id="PS00508">
    <property type="entry name" value="NI_HGENASE_L_2"/>
    <property type="match status" value="1"/>
</dbReference>
<evidence type="ECO:0000313" key="4">
    <source>
        <dbReference type="Proteomes" id="UP000598467"/>
    </source>
</evidence>
<proteinExistence type="predicted"/>
<comment type="cofactor">
    <cofactor evidence="2">
        <name>Fe cation</name>
        <dbReference type="ChEBI" id="CHEBI:24875"/>
    </cofactor>
</comment>
<feature type="binding site" evidence="2">
    <location>
        <position position="66"/>
    </location>
    <ligand>
        <name>Ni(2+)</name>
        <dbReference type="ChEBI" id="CHEBI:49786"/>
    </ligand>
</feature>
<keyword evidence="2" id="KW-0533">Nickel</keyword>
<organism evidence="3 4">
    <name type="scientific">Roseibium aggregatum</name>
    <dbReference type="NCBI Taxonomy" id="187304"/>
    <lineage>
        <taxon>Bacteria</taxon>
        <taxon>Pseudomonadati</taxon>
        <taxon>Pseudomonadota</taxon>
        <taxon>Alphaproteobacteria</taxon>
        <taxon>Hyphomicrobiales</taxon>
        <taxon>Stappiaceae</taxon>
        <taxon>Roseibium</taxon>
    </lineage>
</organism>
<dbReference type="Proteomes" id="UP000598467">
    <property type="component" value="Unassembled WGS sequence"/>
</dbReference>
<dbReference type="GO" id="GO:0008901">
    <property type="term" value="F:ferredoxin hydrogenase activity"/>
    <property type="evidence" value="ECO:0007669"/>
    <property type="project" value="InterPro"/>
</dbReference>
<accession>A0A926S8T0</accession>
<sequence length="429" mass="47704">MSERILQVDALARVEGEGALYVRLKGDEIEKVEFRIFEPPRFFEAFLQGRDAHETPDITSRICGICPIAYIMSASQAVEQAAGVSVTPEIHELRRLIYCGEWIQSHVLHAAMLHAPDFLGLHDAIKIAEVNPDLVKTALRLKKIGNSLMEVVGGRSVHPVNTRVGGFYSAPDKAKVKALLPELEWGIAAAREVALAFAKFDFPDDEYDYHFVSLKHPDTYAICEGRLASNRGLDIAVSEFNDHFEEEHVARSNALHGRMRDGSAYLVGPLARYANNYAQLTDGAKETAALCGLGEVVRNPFKSILVRMVEVQYALEEAARIVRGYEEPRPAFVPVPPKAGEGHGCTEAPRGICYHSYKVDDDGRITHAQIVPPTSQNQPQIEADLTRVVAANRTMTDADLQWRCEQTIRNYDPCISCATHFLKLTVERV</sequence>
<evidence type="ECO:0000256" key="2">
    <source>
        <dbReference type="PIRSR" id="PIRSR601501-1"/>
    </source>
</evidence>
<feature type="binding site" evidence="2">
    <location>
        <position position="414"/>
    </location>
    <ligand>
        <name>Ni(2+)</name>
        <dbReference type="ChEBI" id="CHEBI:49786"/>
    </ligand>
</feature>
<dbReference type="Gene3D" id="1.10.645.10">
    <property type="entry name" value="Cytochrome-c3 Hydrogenase, chain B"/>
    <property type="match status" value="1"/>
</dbReference>
<feature type="binding site" evidence="2">
    <location>
        <position position="63"/>
    </location>
    <ligand>
        <name>Ni(2+)</name>
        <dbReference type="ChEBI" id="CHEBI:49786"/>
    </ligand>
</feature>
<dbReference type="RefSeq" id="WP_190290125.1">
    <property type="nucleotide sequence ID" value="NZ_JABFCZ010000004.1"/>
</dbReference>
<feature type="binding site" evidence="2">
    <location>
        <position position="417"/>
    </location>
    <ligand>
        <name>Fe cation</name>
        <dbReference type="ChEBI" id="CHEBI:24875"/>
    </ligand>
</feature>
<dbReference type="PANTHER" id="PTHR43600">
    <property type="entry name" value="COENZYME F420 HYDROGENASE, SUBUNIT ALPHA"/>
    <property type="match status" value="1"/>
</dbReference>
<reference evidence="3" key="1">
    <citation type="submission" date="2020-05" db="EMBL/GenBank/DDBJ databases">
        <title>Identification of trans-AT polyketide cluster in two marine bacteria, producers of a novel glutaramide-containing polyketide sesbanimide D and analogs.</title>
        <authorList>
            <person name="Kacar D."/>
            <person name="Rodriguez P."/>
            <person name="Canedo L."/>
            <person name="Gonzalez E."/>
            <person name="Galan B."/>
            <person name="De La Calle F."/>
            <person name="Garcia J.L."/>
        </authorList>
    </citation>
    <scope>NUCLEOTIDE SEQUENCE</scope>
    <source>
        <strain evidence="3">PHM038</strain>
    </source>
</reference>
<gene>
    <name evidence="3" type="ORF">HK439_04220</name>
</gene>
<keyword evidence="1" id="KW-0560">Oxidoreductase</keyword>
<keyword evidence="2" id="KW-0408">Iron</keyword>
<feature type="binding site" evidence="2">
    <location>
        <position position="370"/>
    </location>
    <ligand>
        <name>Mg(2+)</name>
        <dbReference type="ChEBI" id="CHEBI:18420"/>
    </ligand>
</feature>
<comment type="caution">
    <text evidence="3">The sequence shown here is derived from an EMBL/GenBank/DDBJ whole genome shotgun (WGS) entry which is preliminary data.</text>
</comment>
<keyword evidence="2" id="KW-0460">Magnesium</keyword>
<dbReference type="AlphaFoldDB" id="A0A926S8T0"/>
<comment type="cofactor">
    <cofactor evidence="2">
        <name>Ni(2+)</name>
        <dbReference type="ChEBI" id="CHEBI:49786"/>
    </cofactor>
</comment>
<feature type="binding site" evidence="2">
    <location>
        <position position="44"/>
    </location>
    <ligand>
        <name>Mg(2+)</name>
        <dbReference type="ChEBI" id="CHEBI:18420"/>
    </ligand>
</feature>
<dbReference type="GO" id="GO:0016151">
    <property type="term" value="F:nickel cation binding"/>
    <property type="evidence" value="ECO:0007669"/>
    <property type="project" value="InterPro"/>
</dbReference>